<dbReference type="EMBL" id="BKAG01000023">
    <property type="protein sequence ID" value="GEP43964.1"/>
    <property type="molecule type" value="Genomic_DNA"/>
</dbReference>
<comment type="caution">
    <text evidence="2">The sequence shown here is derived from an EMBL/GenBank/DDBJ whole genome shotgun (WGS) entry which is preliminary data.</text>
</comment>
<proteinExistence type="predicted"/>
<keyword evidence="3" id="KW-1185">Reference proteome</keyword>
<accession>A0A512MB58</accession>
<name>A0A512MB58_9BACT</name>
<sequence length="584" mass="64902">MDTLIDWNDPRSLSVERIKEFGASQPALAKSDKLVIQPYGDRSMRAYLSMSSGEFSLKLGAHAAPVKRVGALFDPQGFSELKVYFDVDFKDQVDFVLQFVQDLTQLAGGEPPVFIKGHHVHSQRNTATGQMESSNQDMEYFFWPYKGVSKKMERKRMPSGLWGPWSLEINRVAQAPQLSYQVPMDQAKEPERQPELKADLDSLLDFKSIWTVSVDEFEKKYVARSGTINWTAPPQFEWLSAAKDRARFSRQMFGEAPLKLTLFGGAVELEEAVLEFVGGKLGRVAISIYNRGDAGQMDNAEFQTLFKKAGQSMGGILQVAPRRQISAGSGAVKNVAWMWTSPQAVALLEHNDFQAQGAAGKPEYLRLKLAAPAHADWTMGRMTLGVQRMELQKNVTKDAASGDVSINGVPMVDQGAKGYCVAASCQRLFEYMRIPCDQHEIAQLLEVDADSGTNILVMQKSLAKVDQKFGVTFKPLVNPLQDDELGRNRRVSLKEFSSLIKEHADKGVPLLWALGLGQFPENPPLPNAGQLRGGHMRMIIGYNSAKDQVIFTDSWGAGHEKKRMDVSHAYEATLGLYSMAPRGM</sequence>
<gene>
    <name evidence="2" type="ORF">BGE01nite_32550</name>
</gene>
<reference evidence="2 3" key="1">
    <citation type="submission" date="2019-07" db="EMBL/GenBank/DDBJ databases">
        <title>Whole genome shotgun sequence of Brevifollis gellanilyticus NBRC 108608.</title>
        <authorList>
            <person name="Hosoyama A."/>
            <person name="Uohara A."/>
            <person name="Ohji S."/>
            <person name="Ichikawa N."/>
        </authorList>
    </citation>
    <scope>NUCLEOTIDE SEQUENCE [LARGE SCALE GENOMIC DNA]</scope>
    <source>
        <strain evidence="2 3">NBRC 108608</strain>
    </source>
</reference>
<feature type="domain" description="Peptidase C39-like" evidence="1">
    <location>
        <begin position="408"/>
        <end position="555"/>
    </location>
</feature>
<dbReference type="Pfam" id="PF13529">
    <property type="entry name" value="Peptidase_C39_2"/>
    <property type="match status" value="1"/>
</dbReference>
<dbReference type="AlphaFoldDB" id="A0A512MB58"/>
<organism evidence="2 3">
    <name type="scientific">Brevifollis gellanilyticus</name>
    <dbReference type="NCBI Taxonomy" id="748831"/>
    <lineage>
        <taxon>Bacteria</taxon>
        <taxon>Pseudomonadati</taxon>
        <taxon>Verrucomicrobiota</taxon>
        <taxon>Verrucomicrobiia</taxon>
        <taxon>Verrucomicrobiales</taxon>
        <taxon>Verrucomicrobiaceae</taxon>
    </lineage>
</organism>
<evidence type="ECO:0000259" key="1">
    <source>
        <dbReference type="Pfam" id="PF13529"/>
    </source>
</evidence>
<evidence type="ECO:0000313" key="3">
    <source>
        <dbReference type="Proteomes" id="UP000321577"/>
    </source>
</evidence>
<dbReference type="InterPro" id="IPR039564">
    <property type="entry name" value="Peptidase_C39-like"/>
</dbReference>
<dbReference type="Proteomes" id="UP000321577">
    <property type="component" value="Unassembled WGS sequence"/>
</dbReference>
<evidence type="ECO:0000313" key="2">
    <source>
        <dbReference type="EMBL" id="GEP43964.1"/>
    </source>
</evidence>
<protein>
    <recommendedName>
        <fullName evidence="1">Peptidase C39-like domain-containing protein</fullName>
    </recommendedName>
</protein>
<dbReference type="Gene3D" id="3.90.70.10">
    <property type="entry name" value="Cysteine proteinases"/>
    <property type="match status" value="1"/>
</dbReference>